<keyword evidence="1" id="KW-0805">Transcription regulation</keyword>
<dbReference type="InterPro" id="IPR036390">
    <property type="entry name" value="WH_DNA-bd_sf"/>
</dbReference>
<dbReference type="EMBL" id="CP063213">
    <property type="protein sequence ID" value="QOR45396.1"/>
    <property type="molecule type" value="Genomic_DNA"/>
</dbReference>
<dbReference type="InterPro" id="IPR050679">
    <property type="entry name" value="Bact_HTH_transcr_reg"/>
</dbReference>
<sequence length="236" mass="25988">MEPKYAKVYDALLERIADMSPGERLESEVKLASSFNVSPMTVRRALMLLSQNGLTVGIPGRGTFVADREEAASTHRASPSTTSEGRTTTAEPLTHVKLISAALQTADEGERQLLHTTEEPFIARIQRNHYLDEEHSKLVGIEVAIIRADLFPGILGHDLSRSLPEMLESDQWQLRKPIETSRTIRATMATASETKQLHLAAPVPLLALETSFVDGEGLTLAEITCKYLGDQIEITL</sequence>
<evidence type="ECO:0000256" key="3">
    <source>
        <dbReference type="ARBA" id="ARBA00023163"/>
    </source>
</evidence>
<feature type="domain" description="HTH gntR-type" evidence="5">
    <location>
        <begin position="2"/>
        <end position="68"/>
    </location>
</feature>
<keyword evidence="3" id="KW-0804">Transcription</keyword>
<dbReference type="SUPFAM" id="SSF64288">
    <property type="entry name" value="Chorismate lyase-like"/>
    <property type="match status" value="1"/>
</dbReference>
<dbReference type="Proteomes" id="UP000595053">
    <property type="component" value="Chromosome"/>
</dbReference>
<dbReference type="Pfam" id="PF07702">
    <property type="entry name" value="UTRA"/>
    <property type="match status" value="1"/>
</dbReference>
<gene>
    <name evidence="6" type="ORF">INS88_09055</name>
</gene>
<keyword evidence="7" id="KW-1185">Reference proteome</keyword>
<organism evidence="6 7">
    <name type="scientific">Trueperella pecoris</name>
    <dbReference type="NCBI Taxonomy" id="2733571"/>
    <lineage>
        <taxon>Bacteria</taxon>
        <taxon>Bacillati</taxon>
        <taxon>Actinomycetota</taxon>
        <taxon>Actinomycetes</taxon>
        <taxon>Actinomycetales</taxon>
        <taxon>Actinomycetaceae</taxon>
        <taxon>Trueperella</taxon>
    </lineage>
</organism>
<dbReference type="PANTHER" id="PTHR44846">
    <property type="entry name" value="MANNOSYL-D-GLYCERATE TRANSPORT/METABOLISM SYSTEM REPRESSOR MNGR-RELATED"/>
    <property type="match status" value="1"/>
</dbReference>
<dbReference type="InterPro" id="IPR036388">
    <property type="entry name" value="WH-like_DNA-bd_sf"/>
</dbReference>
<dbReference type="GO" id="GO:0003677">
    <property type="term" value="F:DNA binding"/>
    <property type="evidence" value="ECO:0007669"/>
    <property type="project" value="UniProtKB-KW"/>
</dbReference>
<feature type="compositionally biased region" description="Polar residues" evidence="4">
    <location>
        <begin position="75"/>
        <end position="90"/>
    </location>
</feature>
<dbReference type="SUPFAM" id="SSF46785">
    <property type="entry name" value="Winged helix' DNA-binding domain"/>
    <property type="match status" value="1"/>
</dbReference>
<evidence type="ECO:0000313" key="7">
    <source>
        <dbReference type="Proteomes" id="UP000595053"/>
    </source>
</evidence>
<dbReference type="SMART" id="SM00866">
    <property type="entry name" value="UTRA"/>
    <property type="match status" value="1"/>
</dbReference>
<dbReference type="PANTHER" id="PTHR44846:SF1">
    <property type="entry name" value="MANNOSYL-D-GLYCERATE TRANSPORT_METABOLISM SYSTEM REPRESSOR MNGR-RELATED"/>
    <property type="match status" value="1"/>
</dbReference>
<accession>A0A7M1QU58</accession>
<proteinExistence type="predicted"/>
<evidence type="ECO:0000256" key="2">
    <source>
        <dbReference type="ARBA" id="ARBA00023125"/>
    </source>
</evidence>
<dbReference type="CDD" id="cd07377">
    <property type="entry name" value="WHTH_GntR"/>
    <property type="match status" value="1"/>
</dbReference>
<dbReference type="InterPro" id="IPR011663">
    <property type="entry name" value="UTRA"/>
</dbReference>
<protein>
    <submittedName>
        <fullName evidence="6">GntR family transcriptional regulator</fullName>
    </submittedName>
</protein>
<evidence type="ECO:0000256" key="4">
    <source>
        <dbReference type="SAM" id="MobiDB-lite"/>
    </source>
</evidence>
<dbReference type="AlphaFoldDB" id="A0A7M1QU58"/>
<keyword evidence="2" id="KW-0238">DNA-binding</keyword>
<reference evidence="6 7" key="1">
    <citation type="submission" date="2020-10" db="EMBL/GenBank/DDBJ databases">
        <title>Trueperella pecoris sp. nov. isolated from bovine and porcine specimens.</title>
        <authorList>
            <person name="Schoenecker L."/>
            <person name="Schnydrig P."/>
            <person name="Brodard I."/>
            <person name="Thomann A."/>
            <person name="Hemphill A."/>
            <person name="Rodriguez-Campos S."/>
            <person name="Perreten V."/>
            <person name="Jores J."/>
            <person name="Kittl S."/>
        </authorList>
    </citation>
    <scope>NUCLEOTIDE SEQUENCE [LARGE SCALE GENOMIC DNA]</scope>
    <source>
        <strain evidence="6 7">15A0121</strain>
    </source>
</reference>
<dbReference type="InterPro" id="IPR028978">
    <property type="entry name" value="Chorismate_lyase_/UTRA_dom_sf"/>
</dbReference>
<dbReference type="Pfam" id="PF00392">
    <property type="entry name" value="GntR"/>
    <property type="match status" value="1"/>
</dbReference>
<dbReference type="GO" id="GO:0003700">
    <property type="term" value="F:DNA-binding transcription factor activity"/>
    <property type="evidence" value="ECO:0007669"/>
    <property type="project" value="InterPro"/>
</dbReference>
<dbReference type="PROSITE" id="PS50949">
    <property type="entry name" value="HTH_GNTR"/>
    <property type="match status" value="1"/>
</dbReference>
<dbReference type="Gene3D" id="1.10.10.10">
    <property type="entry name" value="Winged helix-like DNA-binding domain superfamily/Winged helix DNA-binding domain"/>
    <property type="match status" value="1"/>
</dbReference>
<evidence type="ECO:0000313" key="6">
    <source>
        <dbReference type="EMBL" id="QOR45396.1"/>
    </source>
</evidence>
<dbReference type="InterPro" id="IPR000524">
    <property type="entry name" value="Tscrpt_reg_HTH_GntR"/>
</dbReference>
<feature type="region of interest" description="Disordered" evidence="4">
    <location>
        <begin position="68"/>
        <end position="90"/>
    </location>
</feature>
<evidence type="ECO:0000259" key="5">
    <source>
        <dbReference type="PROSITE" id="PS50949"/>
    </source>
</evidence>
<dbReference type="RefSeq" id="WP_197550983.1">
    <property type="nucleotide sequence ID" value="NZ_CP063213.1"/>
</dbReference>
<dbReference type="Gene3D" id="3.40.1410.10">
    <property type="entry name" value="Chorismate lyase-like"/>
    <property type="match status" value="1"/>
</dbReference>
<name>A0A7M1QU58_9ACTO</name>
<dbReference type="GO" id="GO:0045892">
    <property type="term" value="P:negative regulation of DNA-templated transcription"/>
    <property type="evidence" value="ECO:0007669"/>
    <property type="project" value="TreeGrafter"/>
</dbReference>
<dbReference type="SMART" id="SM00345">
    <property type="entry name" value="HTH_GNTR"/>
    <property type="match status" value="1"/>
</dbReference>
<evidence type="ECO:0000256" key="1">
    <source>
        <dbReference type="ARBA" id="ARBA00023015"/>
    </source>
</evidence>